<dbReference type="GO" id="GO:0006457">
    <property type="term" value="P:protein folding"/>
    <property type="evidence" value="ECO:0007669"/>
    <property type="project" value="InterPro"/>
</dbReference>
<feature type="domain" description="UreE urease accessory N-terminal" evidence="7">
    <location>
        <begin position="3"/>
        <end position="68"/>
    </location>
</feature>
<keyword evidence="3 5" id="KW-0533">Nickel</keyword>
<dbReference type="GO" id="GO:0005737">
    <property type="term" value="C:cytoplasm"/>
    <property type="evidence" value="ECO:0007669"/>
    <property type="project" value="UniProtKB-SubCell"/>
</dbReference>
<dbReference type="HAMAP" id="MF_00822">
    <property type="entry name" value="UreE"/>
    <property type="match status" value="1"/>
</dbReference>
<organism evidence="8 9">
    <name type="scientific">Elstera cyanobacteriorum</name>
    <dbReference type="NCBI Taxonomy" id="2022747"/>
    <lineage>
        <taxon>Bacteria</taxon>
        <taxon>Pseudomonadati</taxon>
        <taxon>Pseudomonadota</taxon>
        <taxon>Alphaproteobacteria</taxon>
        <taxon>Rhodospirillales</taxon>
        <taxon>Rhodospirillaceae</taxon>
        <taxon>Elstera</taxon>
    </lineage>
</organism>
<dbReference type="InterPro" id="IPR007864">
    <property type="entry name" value="UreE_C_dom"/>
</dbReference>
<sequence>MQRATNVLRRGAFDPAEATAMITLDREQRYRRRVVLATDAGAEFLLDLPEATYLAEGDAVQGDAGLIIIKAAAEPLLEIHAHGPRALARIAWHIGNRHIAAEVTDSAIYIQPDHVLEEMIRGLGGHVHHVSRPFEPEGGAYGGHTSLQHGHSHGGHSHSHEHDHDHGHGHHHDH</sequence>
<name>A0A255XT48_9PROT</name>
<evidence type="ECO:0000313" key="8">
    <source>
        <dbReference type="EMBL" id="OYQ20166.1"/>
    </source>
</evidence>
<keyword evidence="9" id="KW-1185">Reference proteome</keyword>
<gene>
    <name evidence="5" type="primary">ureE</name>
    <name evidence="8" type="ORF">CHR90_05510</name>
</gene>
<keyword evidence="2 5" id="KW-0963">Cytoplasm</keyword>
<dbReference type="GO" id="GO:0019627">
    <property type="term" value="P:urea metabolic process"/>
    <property type="evidence" value="ECO:0007669"/>
    <property type="project" value="InterPro"/>
</dbReference>
<dbReference type="GO" id="GO:0051082">
    <property type="term" value="F:unfolded protein binding"/>
    <property type="evidence" value="ECO:0007669"/>
    <property type="project" value="UniProtKB-UniRule"/>
</dbReference>
<dbReference type="EMBL" id="NOXS01000029">
    <property type="protein sequence ID" value="OYQ20166.1"/>
    <property type="molecule type" value="Genomic_DNA"/>
</dbReference>
<evidence type="ECO:0000256" key="3">
    <source>
        <dbReference type="ARBA" id="ARBA00022596"/>
    </source>
</evidence>
<dbReference type="RefSeq" id="WP_094407989.1">
    <property type="nucleotide sequence ID" value="NZ_BMJZ01000001.1"/>
</dbReference>
<proteinExistence type="inferred from homology"/>
<comment type="function">
    <text evidence="5">Involved in urease metallocenter assembly. Binds nickel. Probably functions as a nickel donor during metallocenter assembly.</text>
</comment>
<dbReference type="CDD" id="cd00571">
    <property type="entry name" value="UreE"/>
    <property type="match status" value="1"/>
</dbReference>
<dbReference type="GO" id="GO:0016151">
    <property type="term" value="F:nickel cation binding"/>
    <property type="evidence" value="ECO:0007669"/>
    <property type="project" value="UniProtKB-UniRule"/>
</dbReference>
<evidence type="ECO:0000313" key="9">
    <source>
        <dbReference type="Proteomes" id="UP000216361"/>
    </source>
</evidence>
<feature type="region of interest" description="Disordered" evidence="6">
    <location>
        <begin position="131"/>
        <end position="174"/>
    </location>
</feature>
<dbReference type="Pfam" id="PF05194">
    <property type="entry name" value="UreE_C"/>
    <property type="match status" value="1"/>
</dbReference>
<dbReference type="Pfam" id="PF02814">
    <property type="entry name" value="UreE_N"/>
    <property type="match status" value="1"/>
</dbReference>
<comment type="subcellular location">
    <subcellularLocation>
        <location evidence="1 5">Cytoplasm</location>
    </subcellularLocation>
</comment>
<dbReference type="SUPFAM" id="SSF69287">
    <property type="entry name" value="Urease metallochaperone UreE, N-terminal domain"/>
    <property type="match status" value="1"/>
</dbReference>
<dbReference type="InterPro" id="IPR004029">
    <property type="entry name" value="UreE_N"/>
</dbReference>
<dbReference type="GO" id="GO:0065003">
    <property type="term" value="P:protein-containing complex assembly"/>
    <property type="evidence" value="ECO:0007669"/>
    <property type="project" value="InterPro"/>
</dbReference>
<dbReference type="Gene3D" id="3.30.70.790">
    <property type="entry name" value="UreE, C-terminal domain"/>
    <property type="match status" value="1"/>
</dbReference>
<protein>
    <recommendedName>
        <fullName evidence="5">Urease accessory protein UreE</fullName>
    </recommendedName>
</protein>
<evidence type="ECO:0000256" key="1">
    <source>
        <dbReference type="ARBA" id="ARBA00004496"/>
    </source>
</evidence>
<dbReference type="Proteomes" id="UP000216361">
    <property type="component" value="Unassembled WGS sequence"/>
</dbReference>
<reference evidence="8 9" key="1">
    <citation type="submission" date="2017-07" db="EMBL/GenBank/DDBJ databases">
        <title>Elstera cyanobacteriorum sp. nov., a novel bacterium isolated from cyanobacterial aggregates in a eutrophic lake.</title>
        <authorList>
            <person name="Cai H."/>
        </authorList>
    </citation>
    <scope>NUCLEOTIDE SEQUENCE [LARGE SCALE GENOMIC DNA]</scope>
    <source>
        <strain evidence="8 9">TH019</strain>
    </source>
</reference>
<dbReference type="Gene3D" id="2.60.260.20">
    <property type="entry name" value="Urease metallochaperone UreE, N-terminal domain"/>
    <property type="match status" value="1"/>
</dbReference>
<dbReference type="OrthoDB" id="9802215at2"/>
<comment type="caution">
    <text evidence="8">The sequence shown here is derived from an EMBL/GenBank/DDBJ whole genome shotgun (WGS) entry which is preliminary data.</text>
</comment>
<dbReference type="PIRSF" id="PIRSF036402">
    <property type="entry name" value="Ureas_acces_UreE"/>
    <property type="match status" value="1"/>
</dbReference>
<evidence type="ECO:0000256" key="2">
    <source>
        <dbReference type="ARBA" id="ARBA00022490"/>
    </source>
</evidence>
<comment type="similarity">
    <text evidence="5">Belongs to the UreE family.</text>
</comment>
<accession>A0A255XT48</accession>
<dbReference type="SUPFAM" id="SSF69737">
    <property type="entry name" value="Urease metallochaperone UreE, C-terminal domain"/>
    <property type="match status" value="1"/>
</dbReference>
<evidence type="ECO:0000256" key="4">
    <source>
        <dbReference type="ARBA" id="ARBA00023186"/>
    </source>
</evidence>
<dbReference type="InterPro" id="IPR012406">
    <property type="entry name" value="UreE"/>
</dbReference>
<dbReference type="AlphaFoldDB" id="A0A255XT48"/>
<evidence type="ECO:0000256" key="5">
    <source>
        <dbReference type="HAMAP-Rule" id="MF_00822"/>
    </source>
</evidence>
<evidence type="ECO:0000259" key="7">
    <source>
        <dbReference type="SMART" id="SM00988"/>
    </source>
</evidence>
<evidence type="ECO:0000256" key="6">
    <source>
        <dbReference type="SAM" id="MobiDB-lite"/>
    </source>
</evidence>
<dbReference type="SMART" id="SM00988">
    <property type="entry name" value="UreE_N"/>
    <property type="match status" value="1"/>
</dbReference>
<keyword evidence="4 5" id="KW-0143">Chaperone</keyword>
<dbReference type="InterPro" id="IPR036118">
    <property type="entry name" value="UreE_N_sf"/>
</dbReference>